<dbReference type="Pfam" id="PF16740">
    <property type="entry name" value="SKA2"/>
    <property type="match status" value="1"/>
</dbReference>
<sequence length="116" mass="12004">MALSSCHSSLSLVSSAYASEFQSLSSVSSLPNPESLLSRIAQLDGRLENVSARAQKVLGERDKLAGEAAGALARNYLALESLSRAANVAAPAVPNPFDPLLDGGQTGSRHELAGKL</sequence>
<feature type="domain" description="Ska2 N-terminal" evidence="2">
    <location>
        <begin position="6"/>
        <end position="90"/>
    </location>
</feature>
<dbReference type="InterPro" id="IPR042091">
    <property type="entry name" value="Ska2_N"/>
</dbReference>
<dbReference type="EMBL" id="BRYB01002708">
    <property type="protein sequence ID" value="GMI24327.1"/>
    <property type="molecule type" value="Genomic_DNA"/>
</dbReference>
<protein>
    <recommendedName>
        <fullName evidence="2">Ska2 N-terminal domain-containing protein</fullName>
    </recommendedName>
</protein>
<organism evidence="3 4">
    <name type="scientific">Tetraparma gracilis</name>
    <dbReference type="NCBI Taxonomy" id="2962635"/>
    <lineage>
        <taxon>Eukaryota</taxon>
        <taxon>Sar</taxon>
        <taxon>Stramenopiles</taxon>
        <taxon>Ochrophyta</taxon>
        <taxon>Bolidophyceae</taxon>
        <taxon>Parmales</taxon>
        <taxon>Triparmaceae</taxon>
        <taxon>Tetraparma</taxon>
    </lineage>
</organism>
<name>A0ABQ6MDX7_9STRA</name>
<proteinExistence type="predicted"/>
<comment type="caution">
    <text evidence="3">The sequence shown here is derived from an EMBL/GenBank/DDBJ whole genome shotgun (WGS) entry which is preliminary data.</text>
</comment>
<accession>A0ABQ6MDX7</accession>
<reference evidence="3 4" key="1">
    <citation type="journal article" date="2023" name="Commun. Biol.">
        <title>Genome analysis of Parmales, the sister group of diatoms, reveals the evolutionary specialization of diatoms from phago-mixotrophs to photoautotrophs.</title>
        <authorList>
            <person name="Ban H."/>
            <person name="Sato S."/>
            <person name="Yoshikawa S."/>
            <person name="Yamada K."/>
            <person name="Nakamura Y."/>
            <person name="Ichinomiya M."/>
            <person name="Sato N."/>
            <person name="Blanc-Mathieu R."/>
            <person name="Endo H."/>
            <person name="Kuwata A."/>
            <person name="Ogata H."/>
        </authorList>
    </citation>
    <scope>NUCLEOTIDE SEQUENCE [LARGE SCALE GENOMIC DNA]</scope>
</reference>
<keyword evidence="4" id="KW-1185">Reference proteome</keyword>
<evidence type="ECO:0000259" key="2">
    <source>
        <dbReference type="Pfam" id="PF16740"/>
    </source>
</evidence>
<gene>
    <name evidence="3" type="ORF">TeGR_g9696</name>
</gene>
<dbReference type="Proteomes" id="UP001165060">
    <property type="component" value="Unassembled WGS sequence"/>
</dbReference>
<feature type="non-terminal residue" evidence="3">
    <location>
        <position position="116"/>
    </location>
</feature>
<evidence type="ECO:0000313" key="4">
    <source>
        <dbReference type="Proteomes" id="UP001165060"/>
    </source>
</evidence>
<evidence type="ECO:0000313" key="3">
    <source>
        <dbReference type="EMBL" id="GMI24327.1"/>
    </source>
</evidence>
<feature type="region of interest" description="Disordered" evidence="1">
    <location>
        <begin position="97"/>
        <end position="116"/>
    </location>
</feature>
<evidence type="ECO:0000256" key="1">
    <source>
        <dbReference type="SAM" id="MobiDB-lite"/>
    </source>
</evidence>